<feature type="transmembrane region" description="Helical" evidence="2">
    <location>
        <begin position="360"/>
        <end position="383"/>
    </location>
</feature>
<dbReference type="EMBL" id="JACIJR010000007">
    <property type="protein sequence ID" value="MBB5730482.1"/>
    <property type="molecule type" value="Genomic_DNA"/>
</dbReference>
<feature type="transmembrane region" description="Helical" evidence="2">
    <location>
        <begin position="304"/>
        <end position="325"/>
    </location>
</feature>
<feature type="region of interest" description="Disordered" evidence="1">
    <location>
        <begin position="29"/>
        <end position="49"/>
    </location>
</feature>
<feature type="transmembrane region" description="Helical" evidence="2">
    <location>
        <begin position="331"/>
        <end position="348"/>
    </location>
</feature>
<keyword evidence="2" id="KW-0472">Membrane</keyword>
<protein>
    <recommendedName>
        <fullName evidence="5">DUF3667 domain-containing protein</fullName>
    </recommendedName>
</protein>
<evidence type="ECO:0000313" key="4">
    <source>
        <dbReference type="Proteomes" id="UP000546701"/>
    </source>
</evidence>
<feature type="transmembrane region" description="Helical" evidence="2">
    <location>
        <begin position="274"/>
        <end position="292"/>
    </location>
</feature>
<dbReference type="OrthoDB" id="9111327at2"/>
<proteinExistence type="predicted"/>
<keyword evidence="2" id="KW-1133">Transmembrane helix</keyword>
<dbReference type="RefSeq" id="WP_157177001.1">
    <property type="nucleotide sequence ID" value="NZ_BMJP01000005.1"/>
</dbReference>
<reference evidence="3 4" key="1">
    <citation type="submission" date="2020-08" db="EMBL/GenBank/DDBJ databases">
        <title>Genomic Encyclopedia of Type Strains, Phase IV (KMG-IV): sequencing the most valuable type-strain genomes for metagenomic binning, comparative biology and taxonomic classification.</title>
        <authorList>
            <person name="Goeker M."/>
        </authorList>
    </citation>
    <scope>NUCLEOTIDE SEQUENCE [LARGE SCALE GENOMIC DNA]</scope>
    <source>
        <strain evidence="3 4">DSM 103336</strain>
    </source>
</reference>
<feature type="transmembrane region" description="Helical" evidence="2">
    <location>
        <begin position="122"/>
        <end position="145"/>
    </location>
</feature>
<name>A0A7W9BUS0_9SPHN</name>
<evidence type="ECO:0008006" key="5">
    <source>
        <dbReference type="Google" id="ProtNLM"/>
    </source>
</evidence>
<dbReference type="AlphaFoldDB" id="A0A7W9BUS0"/>
<comment type="caution">
    <text evidence="3">The sequence shown here is derived from an EMBL/GenBank/DDBJ whole genome shotgun (WGS) entry which is preliminary data.</text>
</comment>
<accession>A0A7W9BUS0</accession>
<dbReference type="Pfam" id="PF12412">
    <property type="entry name" value="DUF3667"/>
    <property type="match status" value="1"/>
</dbReference>
<evidence type="ECO:0000256" key="1">
    <source>
        <dbReference type="SAM" id="MobiDB-lite"/>
    </source>
</evidence>
<evidence type="ECO:0000313" key="3">
    <source>
        <dbReference type="EMBL" id="MBB5730482.1"/>
    </source>
</evidence>
<dbReference type="Proteomes" id="UP000546701">
    <property type="component" value="Unassembled WGS sequence"/>
</dbReference>
<organism evidence="3 4">
    <name type="scientific">Sphingomonas prati</name>
    <dbReference type="NCBI Taxonomy" id="1843237"/>
    <lineage>
        <taxon>Bacteria</taxon>
        <taxon>Pseudomonadati</taxon>
        <taxon>Pseudomonadota</taxon>
        <taxon>Alphaproteobacteria</taxon>
        <taxon>Sphingomonadales</taxon>
        <taxon>Sphingomonadaceae</taxon>
        <taxon>Sphingomonas</taxon>
    </lineage>
</organism>
<gene>
    <name evidence="3" type="ORF">FHS99_002985</name>
</gene>
<evidence type="ECO:0000256" key="2">
    <source>
        <dbReference type="SAM" id="Phobius"/>
    </source>
</evidence>
<sequence length="388" mass="42295">MAAGAAAMDGLDDADAVVTGGLAAQAVDGHEARHAASPVGQHGHGDHGAGGTCPNCGATRAGAFCQTCGQAAHIHRDMMGFAHDVVHGVFHFDGKFWTTLPMLALRPGQLTRRYIDGERQKFVTPMAMFLFSVFLMFAIVSNIGFMSGVGGKSGALAGVTQDLTTARREVVDETVRTRTEIAELEAVRARRVAAGQDMAAADQRLAKLREDLRGLSIAAAAIPGEGSPKVEAAAAGRQKPSQAEIKGWFAQRVEHFRENPKLAFYKMKTAGYKYSWALIPLSLPFLWVMFAWRRRFGLYDHAVFATYSIAFMSLLVVVSTLMAAWLGKPAIMWFALLLIPPVHMYKQLRYGYLLSRLSAVWRTVLLLGVVTVTSTLFFLWLLYLGVAD</sequence>
<keyword evidence="4" id="KW-1185">Reference proteome</keyword>
<dbReference type="InterPro" id="IPR022134">
    <property type="entry name" value="DUF3667"/>
</dbReference>
<keyword evidence="2" id="KW-0812">Transmembrane</keyword>